<sequence>MENKSTHFIFDGDKVVISPDLHSVVSFLQEIEKEIESFLNFDKKLESVRKQHLETLKLIEVLAGKLKENSIDFKFTFSEHPATIAEKLKIDRPIRSEMIVLFANLETLFCLNIAYENKISDEKEIIKRVMNQDNVKDFLERFCLNQENEWCQKNPERIKHIVADDFRKLRNSLTHFFSVAKNIGVSYAVLDEKSRKLEKATNFKTKFISPEDLYEIIKGSAKLMIKRWGEDCKNDLAKNSNEFKEKILSVKSVVDNYGAMIIKNKQINI</sequence>
<organism evidence="1 2">
    <name type="scientific">Candidatus Jacksonbacteria bacterium RIFCSPLOWO2_02_FULL_44_20</name>
    <dbReference type="NCBI Taxonomy" id="1798460"/>
    <lineage>
        <taxon>Bacteria</taxon>
        <taxon>Candidatus Jacksoniibacteriota</taxon>
    </lineage>
</organism>
<reference evidence="1 2" key="1">
    <citation type="journal article" date="2016" name="Nat. Commun.">
        <title>Thousands of microbial genomes shed light on interconnected biogeochemical processes in an aquifer system.</title>
        <authorList>
            <person name="Anantharaman K."/>
            <person name="Brown C.T."/>
            <person name="Hug L.A."/>
            <person name="Sharon I."/>
            <person name="Castelle C.J."/>
            <person name="Probst A.J."/>
            <person name="Thomas B.C."/>
            <person name="Singh A."/>
            <person name="Wilkins M.J."/>
            <person name="Karaoz U."/>
            <person name="Brodie E.L."/>
            <person name="Williams K.H."/>
            <person name="Hubbard S.S."/>
            <person name="Banfield J.F."/>
        </authorList>
    </citation>
    <scope>NUCLEOTIDE SEQUENCE [LARGE SCALE GENOMIC DNA]</scope>
</reference>
<dbReference type="Proteomes" id="UP000178315">
    <property type="component" value="Unassembled WGS sequence"/>
</dbReference>
<dbReference type="AlphaFoldDB" id="A0A1G2A8R0"/>
<evidence type="ECO:0000313" key="1">
    <source>
        <dbReference type="EMBL" id="OGY73192.1"/>
    </source>
</evidence>
<comment type="caution">
    <text evidence="1">The sequence shown here is derived from an EMBL/GenBank/DDBJ whole genome shotgun (WGS) entry which is preliminary data.</text>
</comment>
<protein>
    <submittedName>
        <fullName evidence="1">Uncharacterized protein</fullName>
    </submittedName>
</protein>
<evidence type="ECO:0000313" key="2">
    <source>
        <dbReference type="Proteomes" id="UP000178315"/>
    </source>
</evidence>
<gene>
    <name evidence="1" type="ORF">A3H61_05365</name>
</gene>
<accession>A0A1G2A8R0</accession>
<name>A0A1G2A8R0_9BACT</name>
<dbReference type="EMBL" id="MHJU01000016">
    <property type="protein sequence ID" value="OGY73192.1"/>
    <property type="molecule type" value="Genomic_DNA"/>
</dbReference>
<proteinExistence type="predicted"/>